<name>R4K787_CLOPA</name>
<proteinExistence type="predicted"/>
<dbReference type="STRING" id="86416.Clopa_4303"/>
<keyword evidence="2" id="KW-1185">Reference proteome</keyword>
<organism evidence="1 2">
    <name type="scientific">Clostridium pasteurianum BC1</name>
    <dbReference type="NCBI Taxonomy" id="86416"/>
    <lineage>
        <taxon>Bacteria</taxon>
        <taxon>Bacillati</taxon>
        <taxon>Bacillota</taxon>
        <taxon>Clostridia</taxon>
        <taxon>Eubacteriales</taxon>
        <taxon>Clostridiaceae</taxon>
        <taxon>Clostridium</taxon>
    </lineage>
</organism>
<reference evidence="1 2" key="1">
    <citation type="submission" date="2012-01" db="EMBL/GenBank/DDBJ databases">
        <title>Complete sequence of chromosome of Clostridium pasteurianum BC1.</title>
        <authorList>
            <consortium name="US DOE Joint Genome Institute"/>
            <person name="Lucas S."/>
            <person name="Han J."/>
            <person name="Lapidus A."/>
            <person name="Cheng J.-F."/>
            <person name="Goodwin L."/>
            <person name="Pitluck S."/>
            <person name="Peters L."/>
            <person name="Mikhailova N."/>
            <person name="Teshima H."/>
            <person name="Detter J.C."/>
            <person name="Han C."/>
            <person name="Tapia R."/>
            <person name="Land M."/>
            <person name="Hauser L."/>
            <person name="Kyrpides N."/>
            <person name="Ivanova N."/>
            <person name="Pagani I."/>
            <person name="Dunn J."/>
            <person name="Taghavi S."/>
            <person name="Francis A."/>
            <person name="van der Lelie D."/>
            <person name="Woyke T."/>
        </authorList>
    </citation>
    <scope>NUCLEOTIDE SEQUENCE [LARGE SCALE GENOMIC DNA]</scope>
    <source>
        <strain evidence="1 2">BC1</strain>
    </source>
</reference>
<dbReference type="Proteomes" id="UP000013523">
    <property type="component" value="Chromosome"/>
</dbReference>
<dbReference type="AlphaFoldDB" id="R4K787"/>
<gene>
    <name evidence="1" type="ORF">Clopa_4303</name>
</gene>
<dbReference type="KEGG" id="cpas:Clopa_4303"/>
<evidence type="ECO:0000313" key="1">
    <source>
        <dbReference type="EMBL" id="AGK99022.1"/>
    </source>
</evidence>
<protein>
    <submittedName>
        <fullName evidence="1">Uncharacterized protein</fullName>
    </submittedName>
</protein>
<evidence type="ECO:0000313" key="2">
    <source>
        <dbReference type="Proteomes" id="UP000013523"/>
    </source>
</evidence>
<sequence>MIRIMLENISDEINIKGLIECGCKSCKKSIEAGHGNPKHCETCAKNNIEYYFINKQE</sequence>
<dbReference type="RefSeq" id="WP_015617296.1">
    <property type="nucleotide sequence ID" value="NC_021182.1"/>
</dbReference>
<dbReference type="HOGENOM" id="CLU_2988622_0_0_9"/>
<dbReference type="EMBL" id="CP003261">
    <property type="protein sequence ID" value="AGK99022.1"/>
    <property type="molecule type" value="Genomic_DNA"/>
</dbReference>
<accession>R4K787</accession>
<dbReference type="PATRIC" id="fig|86416.3.peg.4314"/>